<dbReference type="SMART" id="SM00355">
    <property type="entry name" value="ZnF_C2H2"/>
    <property type="match status" value="6"/>
</dbReference>
<evidence type="ECO:0000256" key="5">
    <source>
        <dbReference type="ARBA" id="ARBA00023015"/>
    </source>
</evidence>
<evidence type="ECO:0000256" key="4">
    <source>
        <dbReference type="ARBA" id="ARBA00022833"/>
    </source>
</evidence>
<dbReference type="GeneID" id="115824710"/>
<proteinExistence type="predicted"/>
<name>A0A6J2WL07_CHACN</name>
<evidence type="ECO:0000256" key="1">
    <source>
        <dbReference type="ARBA" id="ARBA00022723"/>
    </source>
</evidence>
<evidence type="ECO:0000256" key="8">
    <source>
        <dbReference type="ARBA" id="ARBA00023163"/>
    </source>
</evidence>
<dbReference type="InterPro" id="IPR038861">
    <property type="entry name" value="ADNP/ADNP2"/>
</dbReference>
<gene>
    <name evidence="13" type="primary">adnp2b</name>
</gene>
<dbReference type="Pfam" id="PF19627">
    <property type="entry name" value="ADNP_N"/>
    <property type="match status" value="1"/>
</dbReference>
<dbReference type="InterPro" id="IPR001356">
    <property type="entry name" value="HD"/>
</dbReference>
<keyword evidence="3" id="KW-0863">Zinc-finger</keyword>
<dbReference type="Proteomes" id="UP000504632">
    <property type="component" value="Chromosome 12"/>
</dbReference>
<dbReference type="InParanoid" id="A0A6J2WL07"/>
<evidence type="ECO:0000313" key="12">
    <source>
        <dbReference type="Proteomes" id="UP000504632"/>
    </source>
</evidence>
<dbReference type="GO" id="GO:0003677">
    <property type="term" value="F:DNA binding"/>
    <property type="evidence" value="ECO:0007669"/>
    <property type="project" value="UniProtKB-KW"/>
</dbReference>
<evidence type="ECO:0000256" key="6">
    <source>
        <dbReference type="ARBA" id="ARBA00023125"/>
    </source>
</evidence>
<keyword evidence="9" id="KW-0539">Nucleus</keyword>
<evidence type="ECO:0000256" key="10">
    <source>
        <dbReference type="SAM" id="MobiDB-lite"/>
    </source>
</evidence>
<dbReference type="PANTHER" id="PTHR15740">
    <property type="entry name" value="NEUROPROTECTIVE PEPTIDE-CONTAINING PROTEIN"/>
    <property type="match status" value="1"/>
</dbReference>
<dbReference type="CDD" id="cd00086">
    <property type="entry name" value="homeodomain"/>
    <property type="match status" value="1"/>
</dbReference>
<dbReference type="PANTHER" id="PTHR15740:SF2">
    <property type="entry name" value="ACTIVITY-DEPENDENT NEUROPROTECTOR HOMEOBOX PROTEIN 2"/>
    <property type="match status" value="1"/>
</dbReference>
<evidence type="ECO:0000256" key="9">
    <source>
        <dbReference type="ARBA" id="ARBA00023242"/>
    </source>
</evidence>
<feature type="compositionally biased region" description="Basic and acidic residues" evidence="10">
    <location>
        <begin position="820"/>
        <end position="837"/>
    </location>
</feature>
<dbReference type="CTD" id="564171"/>
<dbReference type="InterPro" id="IPR013087">
    <property type="entry name" value="Znf_C2H2_type"/>
</dbReference>
<evidence type="ECO:0000256" key="2">
    <source>
        <dbReference type="ARBA" id="ARBA00022737"/>
    </source>
</evidence>
<keyword evidence="6 13" id="KW-0238">DNA-binding</keyword>
<dbReference type="OrthoDB" id="10053955at2759"/>
<feature type="region of interest" description="Disordered" evidence="10">
    <location>
        <begin position="765"/>
        <end position="801"/>
    </location>
</feature>
<keyword evidence="8" id="KW-0804">Transcription</keyword>
<keyword evidence="5" id="KW-0805">Transcription regulation</keyword>
<feature type="domain" description="C2H2-type" evidence="11">
    <location>
        <begin position="570"/>
        <end position="591"/>
    </location>
</feature>
<feature type="compositionally biased region" description="Pro residues" evidence="10">
    <location>
        <begin position="840"/>
        <end position="852"/>
    </location>
</feature>
<organism evidence="12 13">
    <name type="scientific">Chanos chanos</name>
    <name type="common">Milkfish</name>
    <name type="synonym">Mugil chanos</name>
    <dbReference type="NCBI Taxonomy" id="29144"/>
    <lineage>
        <taxon>Eukaryota</taxon>
        <taxon>Metazoa</taxon>
        <taxon>Chordata</taxon>
        <taxon>Craniata</taxon>
        <taxon>Vertebrata</taxon>
        <taxon>Euteleostomi</taxon>
        <taxon>Actinopterygii</taxon>
        <taxon>Neopterygii</taxon>
        <taxon>Teleostei</taxon>
        <taxon>Ostariophysi</taxon>
        <taxon>Gonorynchiformes</taxon>
        <taxon>Chanidae</taxon>
        <taxon>Chanos</taxon>
    </lineage>
</organism>
<dbReference type="GO" id="GO:0010468">
    <property type="term" value="P:regulation of gene expression"/>
    <property type="evidence" value="ECO:0007669"/>
    <property type="project" value="TreeGrafter"/>
</dbReference>
<dbReference type="RefSeq" id="XP_030644327.1">
    <property type="nucleotide sequence ID" value="XM_030788467.1"/>
</dbReference>
<evidence type="ECO:0000256" key="3">
    <source>
        <dbReference type="ARBA" id="ARBA00022771"/>
    </source>
</evidence>
<protein>
    <submittedName>
        <fullName evidence="13">Activity-dependent neuroprotector homeobox protein 2b</fullName>
    </submittedName>
</protein>
<evidence type="ECO:0000256" key="7">
    <source>
        <dbReference type="ARBA" id="ARBA00023155"/>
    </source>
</evidence>
<keyword evidence="4" id="KW-0862">Zinc</keyword>
<sequence length="959" mass="106553">MYQFPVKSVDKIRRTRRKVKHVLSDLGLEECQSLFEKLKEFDAGDDCFNDTDWTDFTEGFNGKRKKKWKYRTRPLCCGFCRFSSRSWHSFETHIQRCHSEEENQAAISACPSCPFIAHPTVVSKHCRIFHSDSQMSVPAPLPTKSPKGYIFQCRKCSIQDSLLYCMKKHVLIVHHTLLFNQLVGRRSDSELEGQAQLPQFYCKACKLPAETSEHLLYHLLTSEKHKDLDMIVQAQIFESPKTSQKIYPSLAPKIQVSPTPIAKPIVAAMSDQQSLAAGSVSGTVLQGVENNGAALVCGPGTSQTFLPAQASALVQLASAEAKGLLRPSAPVSLQNPPPVRAIAATLPTVGGIAPAPALQPAIPPKQLPIAVGVPRPLQPPPPPRQVLLPPGVQINVPVRGQAPQPLLVTQRMPLNQPTPRGTMLTSQSLLSHLIPTGNKVNGLPTYTLAPLQIALPVQSNNAQAVNKATLPMSQTNSLPQANKPADSLPQDNKMTKKWITCPICNELFPSNIYYVHVEIHKESSKKSKLGLAARAPFLQKMPDKTVKCLMCKILLSEKGVYEHLLHGLNCLYCPGMFYSMKQLVEHIQVEHKPTQKANCDFMRREYRLYTDDSGNLLFPYFDIKTSAPKEMMGDRELNLALVTNTLDLIFLKILPSSPQAVCSIPMKFTGTDCAFCSENLMNMECYQMHLREKHFIVPTMHAILKTPAYKCIYCSGVYTGKTTTKAITVHISRCRCAPKTAKDAERLMSSGLMGRAVAATPVANQGSALSEGQPGPNASHIPASMTASVPAPQAPETEAELQSKLRLEIAVKEAIEANKREREARLARKRKLEKDRMSAPPLPPPPPPPPPKVQIDPTVEFALDCTGMELRSFDDRREFLTKYFNTKPYLPKKELEALSFRLLLTKPDVACHFAQKRTKCMRFIRKNKPVVLLGFNMAELMKVKHNLVIPEVEPEKTSQ</sequence>
<keyword evidence="1" id="KW-0479">Metal-binding</keyword>
<dbReference type="GO" id="GO:0008270">
    <property type="term" value="F:zinc ion binding"/>
    <property type="evidence" value="ECO:0007669"/>
    <property type="project" value="UniProtKB-KW"/>
</dbReference>
<dbReference type="GO" id="GO:0005634">
    <property type="term" value="C:nucleus"/>
    <property type="evidence" value="ECO:0007669"/>
    <property type="project" value="TreeGrafter"/>
</dbReference>
<accession>A0A6J2WL07</accession>
<keyword evidence="12" id="KW-1185">Reference proteome</keyword>
<keyword evidence="7 13" id="KW-0371">Homeobox</keyword>
<evidence type="ECO:0000313" key="13">
    <source>
        <dbReference type="RefSeq" id="XP_030644327.1"/>
    </source>
</evidence>
<dbReference type="PROSITE" id="PS00028">
    <property type="entry name" value="ZINC_FINGER_C2H2_1"/>
    <property type="match status" value="1"/>
</dbReference>
<feature type="region of interest" description="Disordered" evidence="10">
    <location>
        <begin position="820"/>
        <end position="854"/>
    </location>
</feature>
<dbReference type="AlphaFoldDB" id="A0A6J2WL07"/>
<dbReference type="InterPro" id="IPR045762">
    <property type="entry name" value="ADNP_Znf"/>
</dbReference>
<evidence type="ECO:0000259" key="11">
    <source>
        <dbReference type="PROSITE" id="PS00028"/>
    </source>
</evidence>
<reference evidence="13" key="1">
    <citation type="submission" date="2025-08" db="UniProtKB">
        <authorList>
            <consortium name="RefSeq"/>
        </authorList>
    </citation>
    <scope>IDENTIFICATION</scope>
</reference>
<keyword evidence="2" id="KW-0677">Repeat</keyword>